<sequence length="345" mass="38654">MCGTKVVSVFIKRRVQPLMSWPHQLWMYTNATDKSRVSLTKLSEEDLRDEVRRLTRLSQKDNIVLTSALPPLDLKHLPTENVASSSCKGLGRPFCRGDDLELSFNSDDDDEVPLAKREKILSEMTESAKESNPSTVEPTPPPRTSVAKVPLSKVNPSAGASAPPISRDHPIFATVDVVADFADQFTRLESENVQLRKAIKTSADQCWKLTGSQPKLRTNTLLKDELKKLKKKMKDEQEARREASVIADEKEGALRESIANMLNSMSYALSFATDSSNQVQGLLQKTKGALSKLFSMMFPKLDQNKTLGEMADAFFIDSSEAIEVLKRRSRLYGAVLTFSFYWDMD</sequence>
<reference evidence="3" key="1">
    <citation type="submission" date="2023-07" db="EMBL/GenBank/DDBJ databases">
        <title>A chromosome-level genome assembly of Lolium multiflorum.</title>
        <authorList>
            <person name="Chen Y."/>
            <person name="Copetti D."/>
            <person name="Kolliker R."/>
            <person name="Studer B."/>
        </authorList>
    </citation>
    <scope>NUCLEOTIDE SEQUENCE</scope>
    <source>
        <strain evidence="3">02402/16</strain>
        <tissue evidence="3">Leaf</tissue>
    </source>
</reference>
<dbReference type="PANTHER" id="PTHR33026:SF7">
    <property type="entry name" value="OS03G0100275 PROTEIN"/>
    <property type="match status" value="1"/>
</dbReference>
<dbReference type="EMBL" id="JAUUTY010000001">
    <property type="protein sequence ID" value="KAK1695210.1"/>
    <property type="molecule type" value="Genomic_DNA"/>
</dbReference>
<evidence type="ECO:0000313" key="3">
    <source>
        <dbReference type="EMBL" id="KAK1695210.1"/>
    </source>
</evidence>
<proteinExistence type="predicted"/>
<dbReference type="Proteomes" id="UP001231189">
    <property type="component" value="Unassembled WGS sequence"/>
</dbReference>
<accession>A0AAD8X4F9</accession>
<feature type="coiled-coil region" evidence="1">
    <location>
        <begin position="219"/>
        <end position="246"/>
    </location>
</feature>
<keyword evidence="1" id="KW-0175">Coiled coil</keyword>
<evidence type="ECO:0000256" key="1">
    <source>
        <dbReference type="SAM" id="Coils"/>
    </source>
</evidence>
<gene>
    <name evidence="3" type="ORF">QYE76_011907</name>
</gene>
<protein>
    <submittedName>
        <fullName evidence="3">Uncharacterized protein</fullName>
    </submittedName>
</protein>
<evidence type="ECO:0000256" key="2">
    <source>
        <dbReference type="SAM" id="MobiDB-lite"/>
    </source>
</evidence>
<comment type="caution">
    <text evidence="3">The sequence shown here is derived from an EMBL/GenBank/DDBJ whole genome shotgun (WGS) entry which is preliminary data.</text>
</comment>
<dbReference type="AlphaFoldDB" id="A0AAD8X4F9"/>
<dbReference type="PANTHER" id="PTHR33026">
    <property type="entry name" value="OS06G0360600 PROTEIN"/>
    <property type="match status" value="1"/>
</dbReference>
<evidence type="ECO:0000313" key="4">
    <source>
        <dbReference type="Proteomes" id="UP001231189"/>
    </source>
</evidence>
<name>A0AAD8X4F9_LOLMU</name>
<feature type="region of interest" description="Disordered" evidence="2">
    <location>
        <begin position="123"/>
        <end position="162"/>
    </location>
</feature>
<keyword evidence="4" id="KW-1185">Reference proteome</keyword>
<organism evidence="3 4">
    <name type="scientific">Lolium multiflorum</name>
    <name type="common">Italian ryegrass</name>
    <name type="synonym">Lolium perenne subsp. multiflorum</name>
    <dbReference type="NCBI Taxonomy" id="4521"/>
    <lineage>
        <taxon>Eukaryota</taxon>
        <taxon>Viridiplantae</taxon>
        <taxon>Streptophyta</taxon>
        <taxon>Embryophyta</taxon>
        <taxon>Tracheophyta</taxon>
        <taxon>Spermatophyta</taxon>
        <taxon>Magnoliopsida</taxon>
        <taxon>Liliopsida</taxon>
        <taxon>Poales</taxon>
        <taxon>Poaceae</taxon>
        <taxon>BOP clade</taxon>
        <taxon>Pooideae</taxon>
        <taxon>Poodae</taxon>
        <taxon>Poeae</taxon>
        <taxon>Poeae Chloroplast Group 2 (Poeae type)</taxon>
        <taxon>Loliodinae</taxon>
        <taxon>Loliinae</taxon>
        <taxon>Lolium</taxon>
    </lineage>
</organism>